<sequence>MIEWGTGNSGQELIARAIRMVPEAPKPIAYR</sequence>
<dbReference type="HOGENOM" id="CLU_3397445_0_0_3"/>
<organism evidence="1 2">
    <name type="scientific">Moorena producens 3L</name>
    <dbReference type="NCBI Taxonomy" id="489825"/>
    <lineage>
        <taxon>Bacteria</taxon>
        <taxon>Bacillati</taxon>
        <taxon>Cyanobacteriota</taxon>
        <taxon>Cyanophyceae</taxon>
        <taxon>Coleofasciculales</taxon>
        <taxon>Coleofasciculaceae</taxon>
        <taxon>Moorena</taxon>
    </lineage>
</organism>
<gene>
    <name evidence="1" type="ORF">LYNGBM3L_42290</name>
</gene>
<evidence type="ECO:0000313" key="1">
    <source>
        <dbReference type="EMBL" id="EGJ31218.1"/>
    </source>
</evidence>
<name>F4XW29_9CYAN</name>
<reference evidence="2" key="1">
    <citation type="journal article" date="2011" name="Proc. Natl. Acad. Sci. U.S.A.">
        <title>Genomic insights into the physiology and ecology of the marine filamentous cyanobacterium Lyngbya majuscula.</title>
        <authorList>
            <person name="Jones A.C."/>
            <person name="Monroe E.A."/>
            <person name="Podell S."/>
            <person name="Hess W.R."/>
            <person name="Klages S."/>
            <person name="Esquenazi E."/>
            <person name="Niessen S."/>
            <person name="Hoover H."/>
            <person name="Rothmann M."/>
            <person name="Lasken R.S."/>
            <person name="Yates J.R.III."/>
            <person name="Reinhardt R."/>
            <person name="Kube M."/>
            <person name="Burkart M.D."/>
            <person name="Allen E.E."/>
            <person name="Dorrestein P.C."/>
            <person name="Gerwick W.H."/>
            <person name="Gerwick L."/>
        </authorList>
    </citation>
    <scope>NUCLEOTIDE SEQUENCE [LARGE SCALE GENOMIC DNA]</scope>
    <source>
        <strain evidence="2">3L</strain>
    </source>
</reference>
<dbReference type="EMBL" id="GL890941">
    <property type="protein sequence ID" value="EGJ31218.1"/>
    <property type="molecule type" value="Genomic_DNA"/>
</dbReference>
<proteinExistence type="predicted"/>
<keyword evidence="2" id="KW-1185">Reference proteome</keyword>
<accession>F4XW29</accession>
<dbReference type="AlphaFoldDB" id="F4XW29"/>
<evidence type="ECO:0000313" key="2">
    <source>
        <dbReference type="Proteomes" id="UP000003959"/>
    </source>
</evidence>
<protein>
    <submittedName>
        <fullName evidence="1">Uncharacterized protein</fullName>
    </submittedName>
</protein>
<dbReference type="Proteomes" id="UP000003959">
    <property type="component" value="Unassembled WGS sequence"/>
</dbReference>